<protein>
    <submittedName>
        <fullName evidence="15">Heavy metal tolerance protein</fullName>
    </submittedName>
</protein>
<dbReference type="InterPro" id="IPR003593">
    <property type="entry name" value="AAA+_ATPase"/>
</dbReference>
<dbReference type="Gene3D" id="3.40.50.300">
    <property type="entry name" value="P-loop containing nucleotide triphosphate hydrolases"/>
    <property type="match status" value="1"/>
</dbReference>
<keyword evidence="3 12" id="KW-0812">Transmembrane</keyword>
<keyword evidence="8 12" id="KW-0472">Membrane</keyword>
<dbReference type="OrthoDB" id="6500128at2759"/>
<proteinExistence type="inferred from homology"/>
<dbReference type="GO" id="GO:0000041">
    <property type="term" value="P:transition metal ion transport"/>
    <property type="evidence" value="ECO:0007669"/>
    <property type="project" value="UniProtKB-ARBA"/>
</dbReference>
<dbReference type="EMBL" id="APWK03000053">
    <property type="protein sequence ID" value="PHH52968.1"/>
    <property type="molecule type" value="Genomic_DNA"/>
</dbReference>
<dbReference type="InterPro" id="IPR017871">
    <property type="entry name" value="ABC_transporter-like_CS"/>
</dbReference>
<dbReference type="Proteomes" id="UP000222788">
    <property type="component" value="Unassembled WGS sequence"/>
</dbReference>
<evidence type="ECO:0000256" key="10">
    <source>
        <dbReference type="SAM" id="Coils"/>
    </source>
</evidence>
<dbReference type="GO" id="GO:0005774">
    <property type="term" value="C:vacuolar membrane"/>
    <property type="evidence" value="ECO:0007669"/>
    <property type="project" value="TreeGrafter"/>
</dbReference>
<feature type="domain" description="ABC transporter" evidence="13">
    <location>
        <begin position="653"/>
        <end position="887"/>
    </location>
</feature>
<evidence type="ECO:0000256" key="8">
    <source>
        <dbReference type="ARBA" id="ARBA00023136"/>
    </source>
</evidence>
<dbReference type="SUPFAM" id="SSF90123">
    <property type="entry name" value="ABC transporter transmembrane region"/>
    <property type="match status" value="1"/>
</dbReference>
<feature type="transmembrane region" description="Helical" evidence="12">
    <location>
        <begin position="193"/>
        <end position="217"/>
    </location>
</feature>
<evidence type="ECO:0000256" key="11">
    <source>
        <dbReference type="SAM" id="MobiDB-lite"/>
    </source>
</evidence>
<comment type="caution">
    <text evidence="15">The sequence shown here is derived from an EMBL/GenBank/DDBJ whole genome shotgun (WGS) entry which is preliminary data.</text>
</comment>
<evidence type="ECO:0000313" key="16">
    <source>
        <dbReference type="Proteomes" id="UP000222788"/>
    </source>
</evidence>
<accession>A0A2C5WZH0</accession>
<dbReference type="GO" id="GO:0016887">
    <property type="term" value="F:ATP hydrolysis activity"/>
    <property type="evidence" value="ECO:0007669"/>
    <property type="project" value="InterPro"/>
</dbReference>
<feature type="transmembrane region" description="Helical" evidence="12">
    <location>
        <begin position="20"/>
        <end position="39"/>
    </location>
</feature>
<comment type="subcellular location">
    <subcellularLocation>
        <location evidence="1">Membrane</location>
        <topology evidence="1">Multi-pass membrane protein</topology>
    </subcellularLocation>
</comment>
<dbReference type="InterPro" id="IPR036640">
    <property type="entry name" value="ABC1_TM_sf"/>
</dbReference>
<feature type="transmembrane region" description="Helical" evidence="12">
    <location>
        <begin position="562"/>
        <end position="584"/>
    </location>
</feature>
<evidence type="ECO:0000259" key="14">
    <source>
        <dbReference type="PROSITE" id="PS50929"/>
    </source>
</evidence>
<feature type="coiled-coil region" evidence="10">
    <location>
        <begin position="498"/>
        <end position="556"/>
    </location>
</feature>
<dbReference type="Pfam" id="PF00005">
    <property type="entry name" value="ABC_tran"/>
    <property type="match status" value="1"/>
</dbReference>
<feature type="transmembrane region" description="Helical" evidence="12">
    <location>
        <begin position="450"/>
        <end position="469"/>
    </location>
</feature>
<dbReference type="STRING" id="1035309.A0A2C5WZH0"/>
<dbReference type="SUPFAM" id="SSF52540">
    <property type="entry name" value="P-loop containing nucleoside triphosphate hydrolases"/>
    <property type="match status" value="1"/>
</dbReference>
<keyword evidence="10" id="KW-0175">Coiled coil</keyword>
<dbReference type="Pfam" id="PF00664">
    <property type="entry name" value="ABC_membrane"/>
    <property type="match status" value="1"/>
</dbReference>
<keyword evidence="4" id="KW-0547">Nucleotide-binding</keyword>
<dbReference type="PROSITE" id="PS50893">
    <property type="entry name" value="ABC_TRANSPORTER_2"/>
    <property type="match status" value="1"/>
</dbReference>
<feature type="transmembrane region" description="Helical" evidence="12">
    <location>
        <begin position="321"/>
        <end position="340"/>
    </location>
</feature>
<evidence type="ECO:0000256" key="4">
    <source>
        <dbReference type="ARBA" id="ARBA00022741"/>
    </source>
</evidence>
<feature type="transmembrane region" description="Helical" evidence="12">
    <location>
        <begin position="371"/>
        <end position="393"/>
    </location>
</feature>
<reference evidence="15 16" key="2">
    <citation type="journal article" date="2013" name="IMA Fungus">
        <title>IMA Genome-F 1: Ceratocystis fimbriata: Draft nuclear genome sequence for the plant pathogen, Ceratocystis fimbriata.</title>
        <authorList>
            <person name="Wilken P.M."/>
            <person name="Steenkamp E.T."/>
            <person name="Wingfield M.J."/>
            <person name="de Beer Z.W."/>
            <person name="Wingfield B.D."/>
        </authorList>
    </citation>
    <scope>NUCLEOTIDE SEQUENCE [LARGE SCALE GENOMIC DNA]</scope>
    <source>
        <strain evidence="15 16">CBS 114723</strain>
    </source>
</reference>
<dbReference type="PANTHER" id="PTHR24221">
    <property type="entry name" value="ATP-BINDING CASSETTE SUB-FAMILY B"/>
    <property type="match status" value="1"/>
</dbReference>
<dbReference type="FunFam" id="3.40.50.300:FF:000186">
    <property type="entry name" value="ATP-binding cassette sub-family B member 7, mitochondrial"/>
    <property type="match status" value="1"/>
</dbReference>
<dbReference type="SMART" id="SM00382">
    <property type="entry name" value="AAA"/>
    <property type="match status" value="1"/>
</dbReference>
<dbReference type="AlphaFoldDB" id="A0A2C5WZH0"/>
<comment type="similarity">
    <text evidence="9">Belongs to the ABC transporter superfamily. ABCB family. Heavy Metal importer (TC 3.A.1.210) subfamily.</text>
</comment>
<feature type="domain" description="ABC transmembrane type-1" evidence="14">
    <location>
        <begin position="322"/>
        <end position="619"/>
    </location>
</feature>
<organism evidence="15 16">
    <name type="scientific">Ceratocystis fimbriata CBS 114723</name>
    <dbReference type="NCBI Taxonomy" id="1035309"/>
    <lineage>
        <taxon>Eukaryota</taxon>
        <taxon>Fungi</taxon>
        <taxon>Dikarya</taxon>
        <taxon>Ascomycota</taxon>
        <taxon>Pezizomycotina</taxon>
        <taxon>Sordariomycetes</taxon>
        <taxon>Hypocreomycetidae</taxon>
        <taxon>Microascales</taxon>
        <taxon>Ceratocystidaceae</taxon>
        <taxon>Ceratocystis</taxon>
    </lineage>
</organism>
<dbReference type="PROSITE" id="PS50929">
    <property type="entry name" value="ABC_TM1F"/>
    <property type="match status" value="1"/>
</dbReference>
<evidence type="ECO:0000256" key="7">
    <source>
        <dbReference type="ARBA" id="ARBA00022989"/>
    </source>
</evidence>
<dbReference type="GO" id="GO:0140359">
    <property type="term" value="F:ABC-type transporter activity"/>
    <property type="evidence" value="ECO:0007669"/>
    <property type="project" value="InterPro"/>
</dbReference>
<keyword evidence="2" id="KW-0813">Transport</keyword>
<feature type="region of interest" description="Disordered" evidence="11">
    <location>
        <begin position="908"/>
        <end position="969"/>
    </location>
</feature>
<feature type="transmembrane region" description="Helical" evidence="12">
    <location>
        <begin position="152"/>
        <end position="173"/>
    </location>
</feature>
<keyword evidence="16" id="KW-1185">Reference proteome</keyword>
<keyword evidence="5" id="KW-0067">ATP-binding</keyword>
<dbReference type="Gene3D" id="1.20.1560.10">
    <property type="entry name" value="ABC transporter type 1, transmembrane domain"/>
    <property type="match status" value="1"/>
</dbReference>
<evidence type="ECO:0000256" key="3">
    <source>
        <dbReference type="ARBA" id="ARBA00022692"/>
    </source>
</evidence>
<sequence>MLGVYLNRATWMAAVETTEKFYAVIVFAVFIAISLIYSVKTSRKPSDYQSLGSKSSASASSASSQLSFRLETGPTGRRVFVSICGFVGLTFFIDAWWLLSQATALHVDVLDPNSTYWAGTPRLMYLYSSLSLFAFFGISLNTSKHGPGVAHLCSWIVSLTGEVIIMFGSFLSLKPCDQAVEDEEEACFDAWAQGRMVICALRTVIILGVCCILFATLSQAYYQHISALHENLSDSHSETYSHHDEDCEVGECDETTGLLTSNECDYGSTKAPATTRGRDENAGFYRPKKIPQRSWFEYLRSYSVFWQYVWPKGNLRLQFRVLICFMILLVQRAVNVLIPWQMGQLMDCLQNVKNSDTYEGFAEDFFSTIPWLPIAILDFLFMFQGSAGVLGAIRQLLWIDVSQFSYKGIETAAFRHVHGLSLDFHLGKKTGEVLSALNKGASINNFLEQVTFNLFPMLFDLIIGVYFFSSVFDGLYGTIVCVNTIWYVWLSINLSRARADQRREMTNADREEEAVKNDSITSYETVKYFNAEEFEYRRYEEAIDRFQRAEANLNYETSKMTFIQAFVFSGGLSLVIIVGCWQLAHGHISGGRFVTLLSYMLQLQNPLNFFNQFYRTMQQALISGERLLELFNYRPTVVDKEGAEELKACQGHITWENVNFAYADKTTALKNLSFDCPPGSTTAFVGESGGGKSTVFRLMFRYYNATKGEIKLDGVNMQDLSINSVRQHIGVVPQETILFNETLMFNLKYANPTVTDEEVYEACRAAKIHDKIMTFPEQYNTKVGERGMRLSGGEKQRVAIARTILKNPRIILLDEATSALDSHTEQQIQTELAALGVGRTMMIIAHRLSTITHADQIIVLHKGEVSEKGTHDELIHKKGLYASMWERQIQAEKAAEQTRQALRREHFRHGLPSSCDPSDSYSISSDSQEHEDSDNATEPPSPPTTSSTEASPEPDAERLKRDSLKSLLS</sequence>
<reference evidence="15 16" key="1">
    <citation type="journal article" date="2013" name="Fungal Biol.">
        <title>Analysis of microsatellite markers in the genome of the plant pathogen Ceratocystis fimbriata.</title>
        <authorList>
            <person name="Simpson M.C."/>
            <person name="Wilken P.M."/>
            <person name="Coetzee M.P."/>
            <person name="Wingfield M.J."/>
            <person name="Wingfield B.D."/>
        </authorList>
    </citation>
    <scope>NUCLEOTIDE SEQUENCE [LARGE SCALE GENOMIC DNA]</scope>
    <source>
        <strain evidence="15 16">CBS 114723</strain>
    </source>
</reference>
<feature type="compositionally biased region" description="Low complexity" evidence="11">
    <location>
        <begin position="913"/>
        <end position="926"/>
    </location>
</feature>
<evidence type="ECO:0000259" key="13">
    <source>
        <dbReference type="PROSITE" id="PS50893"/>
    </source>
</evidence>
<dbReference type="InterPro" id="IPR039421">
    <property type="entry name" value="Type_1_exporter"/>
</dbReference>
<evidence type="ECO:0000256" key="9">
    <source>
        <dbReference type="ARBA" id="ARBA00024363"/>
    </source>
</evidence>
<feature type="compositionally biased region" description="Low complexity" evidence="11">
    <location>
        <begin position="944"/>
        <end position="953"/>
    </location>
</feature>
<dbReference type="PANTHER" id="PTHR24221:SF651">
    <property type="entry name" value="HEAVY METAL TOLERANCE PROTEIN"/>
    <property type="match status" value="1"/>
</dbReference>
<feature type="transmembrane region" description="Helical" evidence="12">
    <location>
        <begin position="119"/>
        <end position="140"/>
    </location>
</feature>
<dbReference type="InterPro" id="IPR027417">
    <property type="entry name" value="P-loop_NTPase"/>
</dbReference>
<dbReference type="PROSITE" id="PS00211">
    <property type="entry name" value="ABC_TRANSPORTER_1"/>
    <property type="match status" value="1"/>
</dbReference>
<evidence type="ECO:0000256" key="1">
    <source>
        <dbReference type="ARBA" id="ARBA00004141"/>
    </source>
</evidence>
<dbReference type="CDD" id="cd18583">
    <property type="entry name" value="ABC_6TM_HMT1"/>
    <property type="match status" value="1"/>
</dbReference>
<keyword evidence="6" id="KW-0809">Transit peptide</keyword>
<gene>
    <name evidence="15" type="primary">hmt1_1</name>
    <name evidence="15" type="ORF">CFIMG_002165RA</name>
</gene>
<feature type="compositionally biased region" description="Basic and acidic residues" evidence="11">
    <location>
        <begin position="955"/>
        <end position="969"/>
    </location>
</feature>
<dbReference type="InterPro" id="IPR003439">
    <property type="entry name" value="ABC_transporter-like_ATP-bd"/>
</dbReference>
<keyword evidence="7 12" id="KW-1133">Transmembrane helix</keyword>
<evidence type="ECO:0000256" key="2">
    <source>
        <dbReference type="ARBA" id="ARBA00022448"/>
    </source>
</evidence>
<evidence type="ECO:0000256" key="6">
    <source>
        <dbReference type="ARBA" id="ARBA00022946"/>
    </source>
</evidence>
<name>A0A2C5WZH0_9PEZI</name>
<evidence type="ECO:0000256" key="12">
    <source>
        <dbReference type="SAM" id="Phobius"/>
    </source>
</evidence>
<feature type="transmembrane region" description="Helical" evidence="12">
    <location>
        <begin position="475"/>
        <end position="495"/>
    </location>
</feature>
<evidence type="ECO:0000313" key="15">
    <source>
        <dbReference type="EMBL" id="PHH52968.1"/>
    </source>
</evidence>
<feature type="transmembrane region" description="Helical" evidence="12">
    <location>
        <begin position="79"/>
        <end position="99"/>
    </location>
</feature>
<dbReference type="GO" id="GO:0005524">
    <property type="term" value="F:ATP binding"/>
    <property type="evidence" value="ECO:0007669"/>
    <property type="project" value="UniProtKB-KW"/>
</dbReference>
<dbReference type="InterPro" id="IPR011527">
    <property type="entry name" value="ABC1_TM_dom"/>
</dbReference>
<evidence type="ECO:0000256" key="5">
    <source>
        <dbReference type="ARBA" id="ARBA00022840"/>
    </source>
</evidence>